<organism evidence="9 10">
    <name type="scientific">Triparma columacea</name>
    <dbReference type="NCBI Taxonomy" id="722753"/>
    <lineage>
        <taxon>Eukaryota</taxon>
        <taxon>Sar</taxon>
        <taxon>Stramenopiles</taxon>
        <taxon>Ochrophyta</taxon>
        <taxon>Bolidophyceae</taxon>
        <taxon>Parmales</taxon>
        <taxon>Triparmaceae</taxon>
        <taxon>Triparma</taxon>
    </lineage>
</organism>
<evidence type="ECO:0000256" key="2">
    <source>
        <dbReference type="ARBA" id="ARBA00006978"/>
    </source>
</evidence>
<feature type="transmembrane region" description="Helical" evidence="8">
    <location>
        <begin position="388"/>
        <end position="407"/>
    </location>
</feature>
<feature type="region of interest" description="Disordered" evidence="7">
    <location>
        <begin position="273"/>
        <end position="293"/>
    </location>
</feature>
<dbReference type="Gene3D" id="1.20.1250.20">
    <property type="entry name" value="MFS general substrate transporter like domains"/>
    <property type="match status" value="1"/>
</dbReference>
<dbReference type="OrthoDB" id="192733at2759"/>
<feature type="region of interest" description="Disordered" evidence="7">
    <location>
        <begin position="813"/>
        <end position="849"/>
    </location>
</feature>
<evidence type="ECO:0000313" key="9">
    <source>
        <dbReference type="EMBL" id="GMI46709.1"/>
    </source>
</evidence>
<protein>
    <recommendedName>
        <fullName evidence="11">Autophagy-related protein</fullName>
    </recommendedName>
</protein>
<dbReference type="AlphaFoldDB" id="A0A9W7GJ58"/>
<reference evidence="10" key="1">
    <citation type="journal article" date="2023" name="Commun. Biol.">
        <title>Genome analysis of Parmales, the sister group of diatoms, reveals the evolutionary specialization of diatoms from phago-mixotrophs to photoautotrophs.</title>
        <authorList>
            <person name="Ban H."/>
            <person name="Sato S."/>
            <person name="Yoshikawa S."/>
            <person name="Yamada K."/>
            <person name="Nakamura Y."/>
            <person name="Ichinomiya M."/>
            <person name="Sato N."/>
            <person name="Blanc-Mathieu R."/>
            <person name="Endo H."/>
            <person name="Kuwata A."/>
            <person name="Ogata H."/>
        </authorList>
    </citation>
    <scope>NUCLEOTIDE SEQUENCE [LARGE SCALE GENOMIC DNA]</scope>
</reference>
<keyword evidence="5 8" id="KW-1133">Transmembrane helix</keyword>
<feature type="compositionally biased region" description="Polar residues" evidence="7">
    <location>
        <begin position="813"/>
        <end position="823"/>
    </location>
</feature>
<evidence type="ECO:0000256" key="5">
    <source>
        <dbReference type="ARBA" id="ARBA00022989"/>
    </source>
</evidence>
<dbReference type="SUPFAM" id="SSF103473">
    <property type="entry name" value="MFS general substrate transporter"/>
    <property type="match status" value="1"/>
</dbReference>
<comment type="similarity">
    <text evidence="2">Belongs to the ATG22 family.</text>
</comment>
<dbReference type="Proteomes" id="UP001165065">
    <property type="component" value="Unassembled WGS sequence"/>
</dbReference>
<gene>
    <name evidence="9" type="ORF">TrCOL_g1655</name>
</gene>
<evidence type="ECO:0000256" key="7">
    <source>
        <dbReference type="SAM" id="MobiDB-lite"/>
    </source>
</evidence>
<feature type="transmembrane region" description="Helical" evidence="8">
    <location>
        <begin position="516"/>
        <end position="538"/>
    </location>
</feature>
<dbReference type="InterPro" id="IPR036259">
    <property type="entry name" value="MFS_trans_sf"/>
</dbReference>
<keyword evidence="3" id="KW-0813">Transport</keyword>
<dbReference type="PANTHER" id="PTHR23519:SF1">
    <property type="entry name" value="AUTOPHAGY-RELATED PROTEIN 22"/>
    <property type="match status" value="1"/>
</dbReference>
<feature type="compositionally biased region" description="Low complexity" evidence="7">
    <location>
        <begin position="824"/>
        <end position="842"/>
    </location>
</feature>
<feature type="transmembrane region" description="Helical" evidence="8">
    <location>
        <begin position="582"/>
        <end position="604"/>
    </location>
</feature>
<keyword evidence="10" id="KW-1185">Reference proteome</keyword>
<evidence type="ECO:0008006" key="11">
    <source>
        <dbReference type="Google" id="ProtNLM"/>
    </source>
</evidence>
<dbReference type="Pfam" id="PF11700">
    <property type="entry name" value="ATG22"/>
    <property type="match status" value="1"/>
</dbReference>
<feature type="region of interest" description="Disordered" evidence="7">
    <location>
        <begin position="865"/>
        <end position="917"/>
    </location>
</feature>
<comment type="caution">
    <text evidence="9">The sequence shown here is derived from an EMBL/GenBank/DDBJ whole genome shotgun (WGS) entry which is preliminary data.</text>
</comment>
<name>A0A9W7GJ58_9STRA</name>
<dbReference type="InterPro" id="IPR024671">
    <property type="entry name" value="Atg22-like"/>
</dbReference>
<keyword evidence="4 8" id="KW-0812">Transmembrane</keyword>
<evidence type="ECO:0000256" key="4">
    <source>
        <dbReference type="ARBA" id="ARBA00022692"/>
    </source>
</evidence>
<dbReference type="InterPro" id="IPR050495">
    <property type="entry name" value="ATG22/LtaA_families"/>
</dbReference>
<feature type="transmembrane region" description="Helical" evidence="8">
    <location>
        <begin position="413"/>
        <end position="434"/>
    </location>
</feature>
<feature type="transmembrane region" description="Helical" evidence="8">
    <location>
        <begin position="616"/>
        <end position="635"/>
    </location>
</feature>
<evidence type="ECO:0000256" key="1">
    <source>
        <dbReference type="ARBA" id="ARBA00004127"/>
    </source>
</evidence>
<feature type="transmembrane region" description="Helical" evidence="8">
    <location>
        <begin position="647"/>
        <end position="666"/>
    </location>
</feature>
<proteinExistence type="inferred from homology"/>
<evidence type="ECO:0000256" key="8">
    <source>
        <dbReference type="SAM" id="Phobius"/>
    </source>
</evidence>
<feature type="transmembrane region" description="Helical" evidence="8">
    <location>
        <begin position="355"/>
        <end position="376"/>
    </location>
</feature>
<dbReference type="EMBL" id="BRYA01000310">
    <property type="protein sequence ID" value="GMI46709.1"/>
    <property type="molecule type" value="Genomic_DNA"/>
</dbReference>
<keyword evidence="6 8" id="KW-0472">Membrane</keyword>
<sequence>MHKPMPNAVAKAATGSTKKKVDAEAEKKRIEELNQKNLEARSEFDYNEDEVSKKELYSWYGFDWANSVYSSVVISLFLPVLMFTLADDYACPYEFLPRNESLDESLGKFEAWAGHANLTISCIMTIHDKYPFQIFGSTVNGGLKHYPSSNIINYDSSLDPFYIEDEDFDSDPNPNITCHIASFGEYQWGYVGNITAWASGCTENKGDDLSSTSTCDADRRGSYGKPIEGFFNYRIQLKNPMDVASGFSGGDGWGDSYTFKITSSNPHILNASHSDFNNVTSTEETSTEEDGSEGKEYYLNFKIRPALMMIGSTTIKITAKSNTEKTSTFSFTYNSITHTKCPYRVNFLGAKIRPLSFTTTVISFSVIGQALVYFSLAAFGDYGPFRKLLLCYSSLIGCLSCMAFITCDTPDKYGLAGILTVVSNTFFGTSYLFYNAYMPYLTRSHPAFLDAKFEYKTIKTGAATGVGAASKKLLDTYHDTADMISAEGFKWGYISGSFCCFLSVGVVFMIPSLFGMRLVIFMMGCWWFVFAIPLFLFLHTRPGPNFPSDVHSNPLSALTFSWRRIMASCYAMRHLPETLKFLVSYFFFSDGINTIANVAILFAMQDLGMGTLELTVLAAEGPFFGAWGMTIFRWYQVKKGKDSKTMLLLGIEMLMSIPIYAFLGYLPGCPIGVVQKTEMYFVCIIYGMTLGPVQSYARTFYTDLIPPGQEAEYFGVFEISDRGSSWIGPLVVAAVYEEFGVLRHAMWYLTFVIVAGYIMVKKTDVLKGSEDCRRREVLVRMAADRKKFGITKAGAPPSAKKMAGLKSSKLYTGQSGYSNQSGMSTTSTRSTRSSAPSSASPSERSKFSVFNNNKVAQEPGFGGATVVEDTNDGGGFGNATVVEDTNDGGGFGNATVVEDTNDGGGFGNATVVEDTNS</sequence>
<accession>A0A9W7GJ58</accession>
<evidence type="ECO:0000256" key="6">
    <source>
        <dbReference type="ARBA" id="ARBA00023136"/>
    </source>
</evidence>
<comment type="subcellular location">
    <subcellularLocation>
        <location evidence="1">Endomembrane system</location>
        <topology evidence="1">Multi-pass membrane protein</topology>
    </subcellularLocation>
</comment>
<dbReference type="PANTHER" id="PTHR23519">
    <property type="entry name" value="AUTOPHAGY-RELATED PROTEIN 22"/>
    <property type="match status" value="1"/>
</dbReference>
<evidence type="ECO:0000313" key="10">
    <source>
        <dbReference type="Proteomes" id="UP001165065"/>
    </source>
</evidence>
<dbReference type="GO" id="GO:0012505">
    <property type="term" value="C:endomembrane system"/>
    <property type="evidence" value="ECO:0007669"/>
    <property type="project" value="UniProtKB-SubCell"/>
</dbReference>
<evidence type="ECO:0000256" key="3">
    <source>
        <dbReference type="ARBA" id="ARBA00022448"/>
    </source>
</evidence>
<feature type="transmembrane region" description="Helical" evidence="8">
    <location>
        <begin position="491"/>
        <end position="510"/>
    </location>
</feature>
<feature type="region of interest" description="Disordered" evidence="7">
    <location>
        <begin position="1"/>
        <end position="25"/>
    </location>
</feature>